<dbReference type="GO" id="GO:0003774">
    <property type="term" value="F:cytoskeletal motor activity"/>
    <property type="evidence" value="ECO:0007669"/>
    <property type="project" value="InterPro"/>
</dbReference>
<dbReference type="PRINTS" id="PR00954">
    <property type="entry name" value="FLGMOTORFLIG"/>
</dbReference>
<dbReference type="PANTHER" id="PTHR30534">
    <property type="entry name" value="FLAGELLAR MOTOR SWITCH PROTEIN FLIG"/>
    <property type="match status" value="1"/>
</dbReference>
<keyword evidence="13" id="KW-0969">Cilium</keyword>
<dbReference type="PANTHER" id="PTHR30534:SF0">
    <property type="entry name" value="FLAGELLAR MOTOR SWITCH PROTEIN FLIG"/>
    <property type="match status" value="1"/>
</dbReference>
<dbReference type="Proteomes" id="UP000316500">
    <property type="component" value="Unassembled WGS sequence"/>
</dbReference>
<dbReference type="Pfam" id="PF14842">
    <property type="entry name" value="FliG_N"/>
    <property type="match status" value="1"/>
</dbReference>
<evidence type="ECO:0000259" key="11">
    <source>
        <dbReference type="Pfam" id="PF14841"/>
    </source>
</evidence>
<comment type="caution">
    <text evidence="13">The sequence shown here is derived from an EMBL/GenBank/DDBJ whole genome shotgun (WGS) entry which is preliminary data.</text>
</comment>
<evidence type="ECO:0000313" key="14">
    <source>
        <dbReference type="Proteomes" id="UP000316500"/>
    </source>
</evidence>
<protein>
    <recommendedName>
        <fullName evidence="4">Flagellar motor switch protein FliG</fullName>
    </recommendedName>
</protein>
<accession>A0A558GS42</accession>
<dbReference type="GO" id="GO:0009425">
    <property type="term" value="C:bacterial-type flagellum basal body"/>
    <property type="evidence" value="ECO:0007669"/>
    <property type="project" value="UniProtKB-SubCell"/>
</dbReference>
<dbReference type="OrthoDB" id="9780302at2"/>
<proteinExistence type="inferred from homology"/>
<dbReference type="RefSeq" id="WP_144652539.1">
    <property type="nucleotide sequence ID" value="NZ_VNFK01000017.1"/>
</dbReference>
<keyword evidence="13" id="KW-0966">Cell projection</keyword>
<evidence type="ECO:0000256" key="6">
    <source>
        <dbReference type="ARBA" id="ARBA00022500"/>
    </source>
</evidence>
<dbReference type="EMBL" id="VNFK01000017">
    <property type="protein sequence ID" value="TVU59701.1"/>
    <property type="molecule type" value="Genomic_DNA"/>
</dbReference>
<dbReference type="Gene3D" id="1.10.220.30">
    <property type="match status" value="3"/>
</dbReference>
<evidence type="ECO:0000313" key="13">
    <source>
        <dbReference type="EMBL" id="TVU59701.1"/>
    </source>
</evidence>
<feature type="domain" description="Flagellar motor switch protein FliG C-terminal" evidence="10">
    <location>
        <begin position="227"/>
        <end position="331"/>
    </location>
</feature>
<keyword evidence="7" id="KW-0283">Flagellar rotation</keyword>
<dbReference type="SUPFAM" id="SSF48029">
    <property type="entry name" value="FliG"/>
    <property type="match status" value="2"/>
</dbReference>
<evidence type="ECO:0000259" key="12">
    <source>
        <dbReference type="Pfam" id="PF14842"/>
    </source>
</evidence>
<keyword evidence="8" id="KW-0472">Membrane</keyword>
<dbReference type="Pfam" id="PF01706">
    <property type="entry name" value="FliG_C"/>
    <property type="match status" value="1"/>
</dbReference>
<evidence type="ECO:0000259" key="10">
    <source>
        <dbReference type="Pfam" id="PF01706"/>
    </source>
</evidence>
<evidence type="ECO:0000256" key="8">
    <source>
        <dbReference type="ARBA" id="ARBA00023136"/>
    </source>
</evidence>
<evidence type="ECO:0000256" key="4">
    <source>
        <dbReference type="ARBA" id="ARBA00021870"/>
    </source>
</evidence>
<dbReference type="GO" id="GO:0071973">
    <property type="term" value="P:bacterial-type flagellum-dependent cell motility"/>
    <property type="evidence" value="ECO:0007669"/>
    <property type="project" value="InterPro"/>
</dbReference>
<dbReference type="InterPro" id="IPR000090">
    <property type="entry name" value="Flg_Motor_Flig"/>
</dbReference>
<evidence type="ECO:0000256" key="7">
    <source>
        <dbReference type="ARBA" id="ARBA00022779"/>
    </source>
</evidence>
<dbReference type="InterPro" id="IPR023087">
    <property type="entry name" value="Flg_Motor_Flig_C"/>
</dbReference>
<comment type="similarity">
    <text evidence="3">Belongs to the FliG family.</text>
</comment>
<reference evidence="13 14" key="1">
    <citation type="submission" date="2019-07" db="EMBL/GenBank/DDBJ databases">
        <title>Diversity of Bacteria from Kongsfjorden, Arctic.</title>
        <authorList>
            <person name="Yu Y."/>
        </authorList>
    </citation>
    <scope>NUCLEOTIDE SEQUENCE [LARGE SCALE GENOMIC DNA]</scope>
    <source>
        <strain evidence="13 14">SM1928</strain>
    </source>
</reference>
<sequence length="342" mass="36359">MSHTVPEASALNGVQKVAVVLMQMSPTSAASVMAQFSETEAEDIAAEIVRLRRVSSVVADHVINEFHGLAVSGRRTARGGQEFAVGLLEASFGADKAAGFMDRLASTMAGKSFEFLEMMDPGQILALIDGELPQTIALVLAHLRPGKASAVMSGLGDTQRIEVARCIATMGSASPEAVGIVAETLKIRAGAVMSQRKSNEIVGGIQPLVDIINRSDVTTERSVLDGLGTLDPELATEVRARMLTFVDIVKLEPRDIQQILRGVSANVLAVAMKGAPPVVLDTVRANMSGRNLEILESEMAASGPVRASQVEEARAEIVRSIRELEAEGAIVVRRGDEDDFVY</sequence>
<dbReference type="InterPro" id="IPR032779">
    <property type="entry name" value="FliG_M"/>
</dbReference>
<keyword evidence="9" id="KW-0975">Bacterial flagellum</keyword>
<evidence type="ECO:0000256" key="3">
    <source>
        <dbReference type="ARBA" id="ARBA00010299"/>
    </source>
</evidence>
<dbReference type="GO" id="GO:0006935">
    <property type="term" value="P:chemotaxis"/>
    <property type="evidence" value="ECO:0007669"/>
    <property type="project" value="UniProtKB-KW"/>
</dbReference>
<comment type="subcellular location">
    <subcellularLocation>
        <location evidence="1">Bacterial flagellum basal body</location>
    </subcellularLocation>
    <subcellularLocation>
        <location evidence="2">Cell membrane</location>
        <topology evidence="2">Peripheral membrane protein</topology>
        <orientation evidence="2">Cytoplasmic side</orientation>
    </subcellularLocation>
</comment>
<feature type="domain" description="Flagellar motor switch protein FliG middle" evidence="11">
    <location>
        <begin position="121"/>
        <end position="195"/>
    </location>
</feature>
<feature type="domain" description="Flagellar motor switch protein FliG N-terminal" evidence="12">
    <location>
        <begin position="11"/>
        <end position="112"/>
    </location>
</feature>
<gene>
    <name evidence="13" type="primary">fliG</name>
    <name evidence="13" type="ORF">FQP90_18555</name>
</gene>
<keyword evidence="6" id="KW-0145">Chemotaxis</keyword>
<evidence type="ECO:0000256" key="5">
    <source>
        <dbReference type="ARBA" id="ARBA00022475"/>
    </source>
</evidence>
<evidence type="ECO:0000256" key="2">
    <source>
        <dbReference type="ARBA" id="ARBA00004413"/>
    </source>
</evidence>
<dbReference type="GO" id="GO:0005886">
    <property type="term" value="C:plasma membrane"/>
    <property type="evidence" value="ECO:0007669"/>
    <property type="project" value="UniProtKB-SubCell"/>
</dbReference>
<dbReference type="Pfam" id="PF14841">
    <property type="entry name" value="FliG_M"/>
    <property type="match status" value="1"/>
</dbReference>
<keyword evidence="5" id="KW-1003">Cell membrane</keyword>
<dbReference type="AlphaFoldDB" id="A0A558GS42"/>
<dbReference type="InterPro" id="IPR011002">
    <property type="entry name" value="FliG_a-hlx"/>
</dbReference>
<name>A0A558GS42_PAENT</name>
<organism evidence="13 14">
    <name type="scientific">Paenarthrobacter nitroguajacolicus</name>
    <name type="common">Arthrobacter nitroguajacolicus</name>
    <dbReference type="NCBI Taxonomy" id="211146"/>
    <lineage>
        <taxon>Bacteria</taxon>
        <taxon>Bacillati</taxon>
        <taxon>Actinomycetota</taxon>
        <taxon>Actinomycetes</taxon>
        <taxon>Micrococcales</taxon>
        <taxon>Micrococcaceae</taxon>
        <taxon>Paenarthrobacter</taxon>
    </lineage>
</organism>
<dbReference type="InterPro" id="IPR028263">
    <property type="entry name" value="FliG_N"/>
</dbReference>
<keyword evidence="13" id="KW-0282">Flagellum</keyword>
<evidence type="ECO:0000256" key="1">
    <source>
        <dbReference type="ARBA" id="ARBA00004117"/>
    </source>
</evidence>
<evidence type="ECO:0000256" key="9">
    <source>
        <dbReference type="ARBA" id="ARBA00023143"/>
    </source>
</evidence>
<dbReference type="NCBIfam" id="TIGR00207">
    <property type="entry name" value="fliG"/>
    <property type="match status" value="1"/>
</dbReference>